<evidence type="ECO:0000313" key="2">
    <source>
        <dbReference type="EMBL" id="KAG0518986.1"/>
    </source>
</evidence>
<feature type="signal peptide" evidence="1">
    <location>
        <begin position="1"/>
        <end position="21"/>
    </location>
</feature>
<evidence type="ECO:0000313" key="3">
    <source>
        <dbReference type="Proteomes" id="UP000807115"/>
    </source>
</evidence>
<protein>
    <submittedName>
        <fullName evidence="2">Uncharacterized protein</fullName>
    </submittedName>
</protein>
<dbReference type="AlphaFoldDB" id="A0A921QC33"/>
<gene>
    <name evidence="2" type="ORF">BDA96_09G224900</name>
</gene>
<keyword evidence="1" id="KW-0732">Signal</keyword>
<comment type="caution">
    <text evidence="2">The sequence shown here is derived from an EMBL/GenBank/DDBJ whole genome shotgun (WGS) entry which is preliminary data.</text>
</comment>
<accession>A0A921QC33</accession>
<reference evidence="2" key="2">
    <citation type="submission" date="2020-10" db="EMBL/GenBank/DDBJ databases">
        <authorList>
            <person name="Cooper E.A."/>
            <person name="Brenton Z.W."/>
            <person name="Flinn B.S."/>
            <person name="Jenkins J."/>
            <person name="Shu S."/>
            <person name="Flowers D."/>
            <person name="Luo F."/>
            <person name="Wang Y."/>
            <person name="Xia P."/>
            <person name="Barry K."/>
            <person name="Daum C."/>
            <person name="Lipzen A."/>
            <person name="Yoshinaga Y."/>
            <person name="Schmutz J."/>
            <person name="Saski C."/>
            <person name="Vermerris W."/>
            <person name="Kresovich S."/>
        </authorList>
    </citation>
    <scope>NUCLEOTIDE SEQUENCE</scope>
</reference>
<dbReference type="Proteomes" id="UP000807115">
    <property type="component" value="Chromosome 9"/>
</dbReference>
<sequence length="94" mass="9953">MGRWKLCAGFGPWALLGLTLSSELLLLQSSSNLCRRGASQAACAATSGTKPAGLQALRPSTGPFSCRLPGPARSQSFGDRLTVRCMQMLVEQLI</sequence>
<organism evidence="2 3">
    <name type="scientific">Sorghum bicolor</name>
    <name type="common">Sorghum</name>
    <name type="synonym">Sorghum vulgare</name>
    <dbReference type="NCBI Taxonomy" id="4558"/>
    <lineage>
        <taxon>Eukaryota</taxon>
        <taxon>Viridiplantae</taxon>
        <taxon>Streptophyta</taxon>
        <taxon>Embryophyta</taxon>
        <taxon>Tracheophyta</taxon>
        <taxon>Spermatophyta</taxon>
        <taxon>Magnoliopsida</taxon>
        <taxon>Liliopsida</taxon>
        <taxon>Poales</taxon>
        <taxon>Poaceae</taxon>
        <taxon>PACMAD clade</taxon>
        <taxon>Panicoideae</taxon>
        <taxon>Andropogonodae</taxon>
        <taxon>Andropogoneae</taxon>
        <taxon>Sorghinae</taxon>
        <taxon>Sorghum</taxon>
    </lineage>
</organism>
<feature type="chain" id="PRO_5037977991" evidence="1">
    <location>
        <begin position="22"/>
        <end position="94"/>
    </location>
</feature>
<evidence type="ECO:0000256" key="1">
    <source>
        <dbReference type="SAM" id="SignalP"/>
    </source>
</evidence>
<reference evidence="2" key="1">
    <citation type="journal article" date="2019" name="BMC Genomics">
        <title>A new reference genome for Sorghum bicolor reveals high levels of sequence similarity between sweet and grain genotypes: implications for the genetics of sugar metabolism.</title>
        <authorList>
            <person name="Cooper E.A."/>
            <person name="Brenton Z.W."/>
            <person name="Flinn B.S."/>
            <person name="Jenkins J."/>
            <person name="Shu S."/>
            <person name="Flowers D."/>
            <person name="Luo F."/>
            <person name="Wang Y."/>
            <person name="Xia P."/>
            <person name="Barry K."/>
            <person name="Daum C."/>
            <person name="Lipzen A."/>
            <person name="Yoshinaga Y."/>
            <person name="Schmutz J."/>
            <person name="Saski C."/>
            <person name="Vermerris W."/>
            <person name="Kresovich S."/>
        </authorList>
    </citation>
    <scope>NUCLEOTIDE SEQUENCE</scope>
</reference>
<proteinExistence type="predicted"/>
<dbReference type="EMBL" id="CM027688">
    <property type="protein sequence ID" value="KAG0518986.1"/>
    <property type="molecule type" value="Genomic_DNA"/>
</dbReference>
<name>A0A921QC33_SORBI</name>